<comment type="caution">
    <text evidence="7">The sequence shown here is derived from an EMBL/GenBank/DDBJ whole genome shotgun (WGS) entry which is preliminary data.</text>
</comment>
<organism evidence="7 8">
    <name type="scientific">Candidatus Acidiferrum panamense</name>
    <dbReference type="NCBI Taxonomy" id="2741543"/>
    <lineage>
        <taxon>Bacteria</taxon>
        <taxon>Pseudomonadati</taxon>
        <taxon>Acidobacteriota</taxon>
        <taxon>Terriglobia</taxon>
        <taxon>Candidatus Acidiferrales</taxon>
        <taxon>Candidatus Acidiferrum</taxon>
    </lineage>
</organism>
<keyword evidence="3 6" id="KW-0812">Transmembrane</keyword>
<dbReference type="InterPro" id="IPR001248">
    <property type="entry name" value="Pur-cyt_permease"/>
</dbReference>
<dbReference type="EMBL" id="JACDQQ010001884">
    <property type="protein sequence ID" value="MBA0087207.1"/>
    <property type="molecule type" value="Genomic_DNA"/>
</dbReference>
<keyword evidence="8" id="KW-1185">Reference proteome</keyword>
<evidence type="ECO:0000256" key="1">
    <source>
        <dbReference type="ARBA" id="ARBA00004141"/>
    </source>
</evidence>
<evidence type="ECO:0000313" key="8">
    <source>
        <dbReference type="Proteomes" id="UP000567293"/>
    </source>
</evidence>
<evidence type="ECO:0000256" key="3">
    <source>
        <dbReference type="ARBA" id="ARBA00022692"/>
    </source>
</evidence>
<dbReference type="Gene3D" id="1.10.4160.10">
    <property type="entry name" value="Hydantoin permease"/>
    <property type="match status" value="1"/>
</dbReference>
<dbReference type="InterPro" id="IPR045225">
    <property type="entry name" value="Uracil/uridine/allantoin_perm"/>
</dbReference>
<dbReference type="PANTHER" id="PTHR30618:SF0">
    <property type="entry name" value="PURINE-URACIL PERMEASE NCS1"/>
    <property type="match status" value="1"/>
</dbReference>
<dbReference type="PANTHER" id="PTHR30618">
    <property type="entry name" value="NCS1 FAMILY PURINE/PYRIMIDINE TRANSPORTER"/>
    <property type="match status" value="1"/>
</dbReference>
<dbReference type="Pfam" id="PF02133">
    <property type="entry name" value="Transp_cyt_pur"/>
    <property type="match status" value="1"/>
</dbReference>
<proteinExistence type="inferred from homology"/>
<feature type="non-terminal residue" evidence="7">
    <location>
        <position position="115"/>
    </location>
</feature>
<comment type="subcellular location">
    <subcellularLocation>
        <location evidence="1">Membrane</location>
        <topology evidence="1">Multi-pass membrane protein</topology>
    </subcellularLocation>
</comment>
<dbReference type="GO" id="GO:0015205">
    <property type="term" value="F:nucleobase transmembrane transporter activity"/>
    <property type="evidence" value="ECO:0007669"/>
    <property type="project" value="TreeGrafter"/>
</dbReference>
<dbReference type="AlphaFoldDB" id="A0A7V8NTR0"/>
<keyword evidence="4 6" id="KW-1133">Transmembrane helix</keyword>
<gene>
    <name evidence="7" type="ORF">HRJ53_19665</name>
</gene>
<evidence type="ECO:0000256" key="6">
    <source>
        <dbReference type="SAM" id="Phobius"/>
    </source>
</evidence>
<protein>
    <submittedName>
        <fullName evidence="7">Cytosine permease</fullName>
    </submittedName>
</protein>
<comment type="similarity">
    <text evidence="2">Belongs to the purine-cytosine permease (2.A.39) family.</text>
</comment>
<evidence type="ECO:0000256" key="2">
    <source>
        <dbReference type="ARBA" id="ARBA00008974"/>
    </source>
</evidence>
<feature type="transmembrane region" description="Helical" evidence="6">
    <location>
        <begin position="57"/>
        <end position="77"/>
    </location>
</feature>
<feature type="transmembrane region" description="Helical" evidence="6">
    <location>
        <begin position="30"/>
        <end position="51"/>
    </location>
</feature>
<keyword evidence="5 6" id="KW-0472">Membrane</keyword>
<name>A0A7V8NTR0_9BACT</name>
<evidence type="ECO:0000256" key="5">
    <source>
        <dbReference type="ARBA" id="ARBA00023136"/>
    </source>
</evidence>
<dbReference type="GO" id="GO:0005886">
    <property type="term" value="C:plasma membrane"/>
    <property type="evidence" value="ECO:0007669"/>
    <property type="project" value="TreeGrafter"/>
</dbReference>
<sequence>MEIVPHDSTLYNKDLAPVPRERRTWGIYNYASLWVAMSVCIPTYMLASGLIAGGMNWWQAIATILLGNLIVLIPMVLNAHAGTKYGIPFPVFVRASFGVRGANIPAVLRALVACG</sequence>
<accession>A0A7V8NTR0</accession>
<evidence type="ECO:0000313" key="7">
    <source>
        <dbReference type="EMBL" id="MBA0087207.1"/>
    </source>
</evidence>
<dbReference type="Proteomes" id="UP000567293">
    <property type="component" value="Unassembled WGS sequence"/>
</dbReference>
<reference evidence="7" key="1">
    <citation type="submission" date="2020-06" db="EMBL/GenBank/DDBJ databases">
        <title>Legume-microbial interactions unlock mineral nutrients during tropical forest succession.</title>
        <authorList>
            <person name="Epihov D.Z."/>
        </authorList>
    </citation>
    <scope>NUCLEOTIDE SEQUENCE [LARGE SCALE GENOMIC DNA]</scope>
    <source>
        <strain evidence="7">Pan2503</strain>
    </source>
</reference>
<evidence type="ECO:0000256" key="4">
    <source>
        <dbReference type="ARBA" id="ARBA00022989"/>
    </source>
</evidence>